<feature type="region of interest" description="Disordered" evidence="1">
    <location>
        <begin position="66"/>
        <end position="92"/>
    </location>
</feature>
<dbReference type="EMBL" id="BMVC01000011">
    <property type="protein sequence ID" value="GHD03987.1"/>
    <property type="molecule type" value="Genomic_DNA"/>
</dbReference>
<organism evidence="2 3">
    <name type="scientific">Streptomyces finlayi</name>
    <dbReference type="NCBI Taxonomy" id="67296"/>
    <lineage>
        <taxon>Bacteria</taxon>
        <taxon>Bacillati</taxon>
        <taxon>Actinomycetota</taxon>
        <taxon>Actinomycetes</taxon>
        <taxon>Kitasatosporales</taxon>
        <taxon>Streptomycetaceae</taxon>
        <taxon>Streptomyces</taxon>
    </lineage>
</organism>
<proteinExistence type="predicted"/>
<gene>
    <name evidence="2" type="ORF">GCM10010334_52230</name>
</gene>
<dbReference type="Proteomes" id="UP000638353">
    <property type="component" value="Unassembled WGS sequence"/>
</dbReference>
<name>A0A919CCB1_9ACTN</name>
<evidence type="ECO:0000256" key="1">
    <source>
        <dbReference type="SAM" id="MobiDB-lite"/>
    </source>
</evidence>
<reference evidence="2" key="1">
    <citation type="journal article" date="2014" name="Int. J. Syst. Evol. Microbiol.">
        <title>Complete genome sequence of Corynebacterium casei LMG S-19264T (=DSM 44701T), isolated from a smear-ripened cheese.</title>
        <authorList>
            <consortium name="US DOE Joint Genome Institute (JGI-PGF)"/>
            <person name="Walter F."/>
            <person name="Albersmeier A."/>
            <person name="Kalinowski J."/>
            <person name="Ruckert C."/>
        </authorList>
    </citation>
    <scope>NUCLEOTIDE SEQUENCE</scope>
    <source>
        <strain evidence="2">JCM 4637</strain>
    </source>
</reference>
<feature type="region of interest" description="Disordered" evidence="1">
    <location>
        <begin position="112"/>
        <end position="132"/>
    </location>
</feature>
<dbReference type="AlphaFoldDB" id="A0A919CCB1"/>
<protein>
    <submittedName>
        <fullName evidence="2">Uncharacterized protein</fullName>
    </submittedName>
</protein>
<evidence type="ECO:0000313" key="3">
    <source>
        <dbReference type="Proteomes" id="UP000638353"/>
    </source>
</evidence>
<sequence>MLPGRFAYPYGTRTESAKEELPVRARGLNYDTGFLPDDELSRPVFTEAAVRRDTTVLADEPHCEAVRISGPDPERPEHGRGSGPRRRVRAERVRRGAGRYEICGSAARVRPFRGAGNCAPSHPPSRAAKRFR</sequence>
<evidence type="ECO:0000313" key="2">
    <source>
        <dbReference type="EMBL" id="GHD03987.1"/>
    </source>
</evidence>
<accession>A0A919CCB1</accession>
<reference evidence="2" key="2">
    <citation type="submission" date="2020-09" db="EMBL/GenBank/DDBJ databases">
        <authorList>
            <person name="Sun Q."/>
            <person name="Ohkuma M."/>
        </authorList>
    </citation>
    <scope>NUCLEOTIDE SEQUENCE</scope>
    <source>
        <strain evidence="2">JCM 4637</strain>
    </source>
</reference>
<comment type="caution">
    <text evidence="2">The sequence shown here is derived from an EMBL/GenBank/DDBJ whole genome shotgun (WGS) entry which is preliminary data.</text>
</comment>